<dbReference type="EMBL" id="LR862138">
    <property type="protein sequence ID" value="CAD1817763.1"/>
    <property type="molecule type" value="Genomic_DNA"/>
</dbReference>
<dbReference type="AlphaFoldDB" id="A0A6V7NGZ5"/>
<evidence type="ECO:0000256" key="1">
    <source>
        <dbReference type="ARBA" id="ARBA00002668"/>
    </source>
</evidence>
<feature type="compositionally biased region" description="Basic residues" evidence="4">
    <location>
        <begin position="39"/>
        <end position="53"/>
    </location>
</feature>
<protein>
    <recommendedName>
        <fullName evidence="5">At3g05675-like ankyrin-like domain-containing protein</fullName>
    </recommendedName>
</protein>
<dbReference type="GO" id="GO:0016567">
    <property type="term" value="P:protein ubiquitination"/>
    <property type="evidence" value="ECO:0007669"/>
    <property type="project" value="UniProtKB-UniPathway"/>
</dbReference>
<comment type="function">
    <text evidence="1">May act as a substrate-specific adapter of an E3 ubiquitin-protein ligase complex (CUL3-RBX1-BTB) which mediates the ubiquitination and subsequent proteasomal degradation of target proteins.</text>
</comment>
<feature type="region of interest" description="Disordered" evidence="4">
    <location>
        <begin position="36"/>
        <end position="74"/>
    </location>
</feature>
<evidence type="ECO:0000256" key="2">
    <source>
        <dbReference type="ARBA" id="ARBA00004906"/>
    </source>
</evidence>
<gene>
    <name evidence="6" type="ORF">CB5_LOCUS974</name>
</gene>
<feature type="region of interest" description="Disordered" evidence="4">
    <location>
        <begin position="119"/>
        <end position="147"/>
    </location>
</feature>
<feature type="domain" description="At3g05675-like ankyrin-like" evidence="5">
    <location>
        <begin position="307"/>
        <end position="545"/>
    </location>
</feature>
<accession>A0A6V7NGZ5</accession>
<reference evidence="6" key="1">
    <citation type="submission" date="2020-07" db="EMBL/GenBank/DDBJ databases">
        <authorList>
            <person name="Lin J."/>
        </authorList>
    </citation>
    <scope>NUCLEOTIDE SEQUENCE</scope>
</reference>
<proteinExistence type="predicted"/>
<keyword evidence="3" id="KW-0833">Ubl conjugation pathway</keyword>
<dbReference type="InterPro" id="IPR058039">
    <property type="entry name" value="At3g05675-like_ankyrin"/>
</dbReference>
<feature type="compositionally biased region" description="Low complexity" evidence="4">
    <location>
        <begin position="64"/>
        <end position="74"/>
    </location>
</feature>
<dbReference type="InterPro" id="IPR038920">
    <property type="entry name" value="At3g05675-like"/>
</dbReference>
<name>A0A6V7NGZ5_ANACO</name>
<sequence length="551" mass="60797">MADRGARISSAAASRLPRPRAAWCCSFAAVPGSPDLRSSPRHHYHQRHHHHLSKLPPQPPPKPSSLYSSPSPTSKLGLGIIDPRRILSPGRVSPIDSDPPLDPLPGIVASAAAAAAAAAAAEPEISDPAQGEGSPASQRAETDRCASSRERSLDLRLRLKGKDGTCLVLELNSKVLCESSRFFAAMVLEATGKISDELAGYTRIEVGGIEDTDVFRKTIELMYEEDALRALAKAGVSRAIDILEVSSTIMFDRGITSCLKYIEGVPWTESEEEKLKSFFSRCTLDEATAQDVLARLRTPPGRCDLQDNHLAVHLIQSVVNGICSNARKEMQSLVNGLLSKSSVYQKDPAGLSKESLYKICHSCLNSLVELFEEASGSAADENKNSNKPLVERISKQVENLNWLLEILTNNQMAEDFVDLWAQQAELIKMHEKASPMVRYELSRISASLFIALGKGKLHCRGETRSALFCGWFRPLLMDFGWLQRCSKGLDVRMLEETLGQALLTLPLSQQQSLFEEWFRFFAGSATECPNLGQAFQVWWRRSFVRSASFNL</sequence>
<evidence type="ECO:0000256" key="4">
    <source>
        <dbReference type="SAM" id="MobiDB-lite"/>
    </source>
</evidence>
<dbReference type="UniPathway" id="UPA00143"/>
<evidence type="ECO:0000256" key="3">
    <source>
        <dbReference type="ARBA" id="ARBA00022786"/>
    </source>
</evidence>
<organism evidence="6">
    <name type="scientific">Ananas comosus var. bracteatus</name>
    <name type="common">red pineapple</name>
    <dbReference type="NCBI Taxonomy" id="296719"/>
    <lineage>
        <taxon>Eukaryota</taxon>
        <taxon>Viridiplantae</taxon>
        <taxon>Streptophyta</taxon>
        <taxon>Embryophyta</taxon>
        <taxon>Tracheophyta</taxon>
        <taxon>Spermatophyta</taxon>
        <taxon>Magnoliopsida</taxon>
        <taxon>Liliopsida</taxon>
        <taxon>Poales</taxon>
        <taxon>Bromeliaceae</taxon>
        <taxon>Bromelioideae</taxon>
        <taxon>Ananas</taxon>
    </lineage>
</organism>
<evidence type="ECO:0000313" key="6">
    <source>
        <dbReference type="EMBL" id="CAD1817763.1"/>
    </source>
</evidence>
<dbReference type="Pfam" id="PF25553">
    <property type="entry name" value="BTB-POZ_ANK-like"/>
    <property type="match status" value="1"/>
</dbReference>
<dbReference type="PANTHER" id="PTHR31060:SF33">
    <property type="entry name" value="OS04G0278000 PROTEIN"/>
    <property type="match status" value="1"/>
</dbReference>
<dbReference type="PANTHER" id="PTHR31060">
    <property type="entry name" value="OSJNBA0011J08.25 PROTEIN-RELATED"/>
    <property type="match status" value="1"/>
</dbReference>
<evidence type="ECO:0000259" key="5">
    <source>
        <dbReference type="Pfam" id="PF25553"/>
    </source>
</evidence>
<comment type="pathway">
    <text evidence="2">Protein modification; protein ubiquitination.</text>
</comment>